<comment type="similarity">
    <text evidence="1">Belongs to the peptidase S33 family.</text>
</comment>
<dbReference type="Pfam" id="PF00561">
    <property type="entry name" value="Abhydrolase_1"/>
    <property type="match status" value="1"/>
</dbReference>
<dbReference type="GO" id="GO:0016787">
    <property type="term" value="F:hydrolase activity"/>
    <property type="evidence" value="ECO:0007669"/>
    <property type="project" value="UniProtKB-KW"/>
</dbReference>
<evidence type="ECO:0000256" key="4">
    <source>
        <dbReference type="SAM" id="MobiDB-lite"/>
    </source>
</evidence>
<feature type="region of interest" description="Disordered" evidence="4">
    <location>
        <begin position="6"/>
        <end position="27"/>
    </location>
</feature>
<evidence type="ECO:0000256" key="3">
    <source>
        <dbReference type="ARBA" id="ARBA00022801"/>
    </source>
</evidence>
<dbReference type="InterPro" id="IPR000073">
    <property type="entry name" value="AB_hydrolase_1"/>
</dbReference>
<gene>
    <name evidence="6" type="ORF">SAMN05192558_11610</name>
</gene>
<evidence type="ECO:0000256" key="2">
    <source>
        <dbReference type="ARBA" id="ARBA00022729"/>
    </source>
</evidence>
<dbReference type="SUPFAM" id="SSF53474">
    <property type="entry name" value="alpha/beta-Hydrolases"/>
    <property type="match status" value="1"/>
</dbReference>
<dbReference type="Gene3D" id="3.40.50.1820">
    <property type="entry name" value="alpha/beta hydrolase"/>
    <property type="match status" value="1"/>
</dbReference>
<protein>
    <submittedName>
        <fullName evidence="6">Alpha/beta hydrolase fold</fullName>
    </submittedName>
</protein>
<keyword evidence="3 6" id="KW-0378">Hydrolase</keyword>
<evidence type="ECO:0000256" key="1">
    <source>
        <dbReference type="ARBA" id="ARBA00010088"/>
    </source>
</evidence>
<dbReference type="PANTHER" id="PTHR43248">
    <property type="entry name" value="2-SUCCINYL-6-HYDROXY-2,4-CYCLOHEXADIENE-1-CARBOXYLATE SYNTHASE"/>
    <property type="match status" value="1"/>
</dbReference>
<evidence type="ECO:0000313" key="6">
    <source>
        <dbReference type="EMBL" id="SDP82881.1"/>
    </source>
</evidence>
<keyword evidence="7" id="KW-1185">Reference proteome</keyword>
<dbReference type="InterPro" id="IPR051601">
    <property type="entry name" value="Serine_prot/Carboxylest_S33"/>
</dbReference>
<feature type="domain" description="AB hydrolase-1" evidence="5">
    <location>
        <begin position="102"/>
        <end position="480"/>
    </location>
</feature>
<dbReference type="AlphaFoldDB" id="A0A1H0VX87"/>
<dbReference type="STRING" id="504798.SAMN05421871_11611"/>
<evidence type="ECO:0000259" key="5">
    <source>
        <dbReference type="Pfam" id="PF00561"/>
    </source>
</evidence>
<accession>A0A1H0VX87</accession>
<dbReference type="Proteomes" id="UP000199651">
    <property type="component" value="Unassembled WGS sequence"/>
</dbReference>
<sequence length="506" mass="53415">MVVAALSSCSAQVSGNPVSGDSETLGPKGPVPAGLDRFYGQTLTWRACRPLAHDDESKRTFNDQGVKCALLSVPLDYTKPDAKTITIGLLRKQATGAKVGSLVINPGGPGVSGMTAAASIAGKIEGTELAEKFDLVGFDPRGIGVSEPRIRCLTDPEMDSDRVEPDNTTVAEEETENKDFAAKCAERSGGADVLANVGTRDVARDMDVLRSVLGDEKLNYVGYSYGTRIGTAYAEAFPGNVRALVLDGAVDPLEDPVSQAIGQITGFDKALDAYLAWCAPEESCAVKDETRLRQLLEGLKKQPLEVGARKLSASDATTGVAAALYSDETWSFLSGALTALAKGDGSQLLLLADLYLGRDTDGSYTSTMAALVAVRCVDEPRITDRAKVEDATRRIIEGTKDSFMSATDPPLPALDSCAFWAVPNTSEPHQPKVDGLPPTLVISTTGDPATPYTAGVNLAKALGGRLLTYEATQHTVFMQGDKCVDDAGTRYLVDLTLPADGLRCKG</sequence>
<dbReference type="PANTHER" id="PTHR43248:SF29">
    <property type="entry name" value="TRIPEPTIDYL AMINOPEPTIDASE"/>
    <property type="match status" value="1"/>
</dbReference>
<name>A0A1H0VX87_9PSEU</name>
<dbReference type="InterPro" id="IPR029058">
    <property type="entry name" value="AB_hydrolase_fold"/>
</dbReference>
<proteinExistence type="inferred from homology"/>
<organism evidence="6 7">
    <name type="scientific">Actinokineospora alba</name>
    <dbReference type="NCBI Taxonomy" id="504798"/>
    <lineage>
        <taxon>Bacteria</taxon>
        <taxon>Bacillati</taxon>
        <taxon>Actinomycetota</taxon>
        <taxon>Actinomycetes</taxon>
        <taxon>Pseudonocardiales</taxon>
        <taxon>Pseudonocardiaceae</taxon>
        <taxon>Actinokineospora</taxon>
    </lineage>
</organism>
<feature type="compositionally biased region" description="Polar residues" evidence="4">
    <location>
        <begin position="7"/>
        <end position="22"/>
    </location>
</feature>
<dbReference type="EMBL" id="FNJB01000016">
    <property type="protein sequence ID" value="SDP82881.1"/>
    <property type="molecule type" value="Genomic_DNA"/>
</dbReference>
<evidence type="ECO:0000313" key="7">
    <source>
        <dbReference type="Proteomes" id="UP000199651"/>
    </source>
</evidence>
<keyword evidence="2" id="KW-0732">Signal</keyword>
<reference evidence="7" key="1">
    <citation type="submission" date="2016-10" db="EMBL/GenBank/DDBJ databases">
        <authorList>
            <person name="Varghese N."/>
            <person name="Submissions S."/>
        </authorList>
    </citation>
    <scope>NUCLEOTIDE SEQUENCE [LARGE SCALE GENOMIC DNA]</scope>
    <source>
        <strain evidence="7">IBRC-M 10655</strain>
    </source>
</reference>